<dbReference type="EMBL" id="RAHG01000010">
    <property type="protein sequence ID" value="RJT10738.1"/>
    <property type="molecule type" value="Genomic_DNA"/>
</dbReference>
<proteinExistence type="predicted"/>
<protein>
    <submittedName>
        <fullName evidence="1">Uncharacterized protein</fullName>
    </submittedName>
</protein>
<evidence type="ECO:0000313" key="2">
    <source>
        <dbReference type="Proteomes" id="UP000284119"/>
    </source>
</evidence>
<comment type="caution">
    <text evidence="1">The sequence shown here is derived from an EMBL/GenBank/DDBJ whole genome shotgun (WGS) entry which is preliminary data.</text>
</comment>
<organism evidence="1 2">
    <name type="scientific">Rahnella inusitata</name>
    <dbReference type="NCBI Taxonomy" id="58169"/>
    <lineage>
        <taxon>Bacteria</taxon>
        <taxon>Pseudomonadati</taxon>
        <taxon>Pseudomonadota</taxon>
        <taxon>Gammaproteobacteria</taxon>
        <taxon>Enterobacterales</taxon>
        <taxon>Yersiniaceae</taxon>
        <taxon>Rahnella</taxon>
    </lineage>
</organism>
<sequence length="74" mass="8825">MKKLNPEEFKIYEQQFKKLNESFYIFKKEGDMMNKDSKEMLALELSDKKTLICARVKSAVFKDVTKRARMINDI</sequence>
<dbReference type="RefSeq" id="WP_112167887.1">
    <property type="nucleotide sequence ID" value="NZ_JYDE01000021.1"/>
</dbReference>
<evidence type="ECO:0000313" key="1">
    <source>
        <dbReference type="EMBL" id="RJT10738.1"/>
    </source>
</evidence>
<gene>
    <name evidence="1" type="ORF">D5396_18215</name>
</gene>
<keyword evidence="2" id="KW-1185">Reference proteome</keyword>
<dbReference type="Proteomes" id="UP000284119">
    <property type="component" value="Unassembled WGS sequence"/>
</dbReference>
<name>A0ABX9NY16_9GAMM</name>
<reference evidence="1 2" key="1">
    <citation type="submission" date="2018-09" db="EMBL/GenBank/DDBJ databases">
        <authorList>
            <person name="Le Fleche-Mateos A."/>
        </authorList>
    </citation>
    <scope>NUCLEOTIDE SEQUENCE [LARGE SCALE GENOMIC DNA]</scope>
    <source>
        <strain evidence="1 2">DSM 30078</strain>
    </source>
</reference>
<accession>A0ABX9NY16</accession>